<dbReference type="Gene3D" id="3.30.2010.10">
    <property type="entry name" value="Metalloproteases ('zincins'), catalytic domain"/>
    <property type="match status" value="1"/>
</dbReference>
<dbReference type="CDD" id="cd07344">
    <property type="entry name" value="M48_yhfN_like"/>
    <property type="match status" value="1"/>
</dbReference>
<reference evidence="2" key="1">
    <citation type="journal article" date="2021" name="PeerJ">
        <title>Extensive microbial diversity within the chicken gut microbiome revealed by metagenomics and culture.</title>
        <authorList>
            <person name="Gilroy R."/>
            <person name="Ravi A."/>
            <person name="Getino M."/>
            <person name="Pursley I."/>
            <person name="Horton D.L."/>
            <person name="Alikhan N.F."/>
            <person name="Baker D."/>
            <person name="Gharbi K."/>
            <person name="Hall N."/>
            <person name="Watson M."/>
            <person name="Adriaenssens E.M."/>
            <person name="Foster-Nyarko E."/>
            <person name="Jarju S."/>
            <person name="Secka A."/>
            <person name="Antonio M."/>
            <person name="Oren A."/>
            <person name="Chaudhuri R.R."/>
            <person name="La Ragione R."/>
            <person name="Hildebrand F."/>
            <person name="Pallen M.J."/>
        </authorList>
    </citation>
    <scope>NUCLEOTIDE SEQUENCE</scope>
    <source>
        <strain evidence="2">CHK199-9574</strain>
    </source>
</reference>
<dbReference type="Pfam" id="PF01863">
    <property type="entry name" value="YgjP-like"/>
    <property type="match status" value="1"/>
</dbReference>
<accession>A0A9D2CGS0</accession>
<dbReference type="EMBL" id="DXCO01000035">
    <property type="protein sequence ID" value="HIY78407.1"/>
    <property type="molecule type" value="Genomic_DNA"/>
</dbReference>
<sequence>MVRYKLIRTRRRTIGVAVENGEVVVRAPLSLGREEIEFFLEKHRDWIEKHLSDQDLLQDRFASVRAFQTLLVQGKEKTLVLGASRVCETDDAVYLKKLSEVRSFMRKYYEPLLGDCAAHYAKAVGAMPEDLSVRDFKARWGSCDNGKRIKLNWRLSFLPVSLRDYVIVHELCHLLYMDHSSAFWKEVGRVLPDYRARRRALKDYSFLTLLYR</sequence>
<evidence type="ECO:0000313" key="2">
    <source>
        <dbReference type="EMBL" id="HIY78407.1"/>
    </source>
</evidence>
<proteinExistence type="predicted"/>
<name>A0A9D2CGS0_9FIRM</name>
<dbReference type="InterPro" id="IPR053136">
    <property type="entry name" value="UTP_pyrophosphatase-like"/>
</dbReference>
<gene>
    <name evidence="2" type="ORF">H9728_05120</name>
</gene>
<evidence type="ECO:0000313" key="3">
    <source>
        <dbReference type="Proteomes" id="UP000824135"/>
    </source>
</evidence>
<feature type="domain" description="YgjP-like metallopeptidase" evidence="1">
    <location>
        <begin position="12"/>
        <end position="203"/>
    </location>
</feature>
<reference evidence="2" key="2">
    <citation type="submission" date="2021-04" db="EMBL/GenBank/DDBJ databases">
        <authorList>
            <person name="Gilroy R."/>
        </authorList>
    </citation>
    <scope>NUCLEOTIDE SEQUENCE</scope>
    <source>
        <strain evidence="2">CHK199-9574</strain>
    </source>
</reference>
<dbReference type="PANTHER" id="PTHR30399">
    <property type="entry name" value="UNCHARACTERIZED PROTEIN YGJP"/>
    <property type="match status" value="1"/>
</dbReference>
<protein>
    <submittedName>
        <fullName evidence="2">M48 family metallopeptidase</fullName>
    </submittedName>
</protein>
<organism evidence="2 3">
    <name type="scientific">Candidatus Borkfalkia excrementavium</name>
    <dbReference type="NCBI Taxonomy" id="2838505"/>
    <lineage>
        <taxon>Bacteria</taxon>
        <taxon>Bacillati</taxon>
        <taxon>Bacillota</taxon>
        <taxon>Clostridia</taxon>
        <taxon>Christensenellales</taxon>
        <taxon>Christensenellaceae</taxon>
        <taxon>Candidatus Borkfalkia</taxon>
    </lineage>
</organism>
<dbReference type="InterPro" id="IPR002725">
    <property type="entry name" value="YgjP-like_metallopeptidase"/>
</dbReference>
<comment type="caution">
    <text evidence="2">The sequence shown here is derived from an EMBL/GenBank/DDBJ whole genome shotgun (WGS) entry which is preliminary data.</text>
</comment>
<dbReference type="Proteomes" id="UP000824135">
    <property type="component" value="Unassembled WGS sequence"/>
</dbReference>
<dbReference type="AlphaFoldDB" id="A0A9D2CGS0"/>
<dbReference type="PANTHER" id="PTHR30399:SF1">
    <property type="entry name" value="UTP PYROPHOSPHATASE"/>
    <property type="match status" value="1"/>
</dbReference>
<evidence type="ECO:0000259" key="1">
    <source>
        <dbReference type="Pfam" id="PF01863"/>
    </source>
</evidence>